<proteinExistence type="predicted"/>
<sequence>MSNIVKIYEEISIQSIVYENGDYEAEINCTLKYKNKNIRTKLMISQTDLNRLLAKLNCQGYEFGEDFIESHYLEDGTELIEFNFENKQQHAIHNFQFMNTYTQIGA</sequence>
<keyword evidence="2" id="KW-1185">Reference proteome</keyword>
<evidence type="ECO:0000313" key="2">
    <source>
        <dbReference type="Proteomes" id="UP000249248"/>
    </source>
</evidence>
<protein>
    <submittedName>
        <fullName evidence="1">Uncharacterized protein</fullName>
    </submittedName>
</protein>
<reference evidence="1 2" key="1">
    <citation type="submission" date="2018-06" db="EMBL/GenBank/DDBJ databases">
        <title>The draft genome sequence of Crocinitomix sp. SM1701.</title>
        <authorList>
            <person name="Zhang X."/>
        </authorList>
    </citation>
    <scope>NUCLEOTIDE SEQUENCE [LARGE SCALE GENOMIC DNA]</scope>
    <source>
        <strain evidence="1 2">SM1701</strain>
    </source>
</reference>
<dbReference type="OrthoDB" id="7010539at2"/>
<evidence type="ECO:0000313" key="1">
    <source>
        <dbReference type="EMBL" id="PZE18814.1"/>
    </source>
</evidence>
<comment type="caution">
    <text evidence="1">The sequence shown here is derived from an EMBL/GenBank/DDBJ whole genome shotgun (WGS) entry which is preliminary data.</text>
</comment>
<accession>A0A2W1N4S2</accession>
<organism evidence="1 2">
    <name type="scientific">Putridiphycobacter roseus</name>
    <dbReference type="NCBI Taxonomy" id="2219161"/>
    <lineage>
        <taxon>Bacteria</taxon>
        <taxon>Pseudomonadati</taxon>
        <taxon>Bacteroidota</taxon>
        <taxon>Flavobacteriia</taxon>
        <taxon>Flavobacteriales</taxon>
        <taxon>Crocinitomicaceae</taxon>
        <taxon>Putridiphycobacter</taxon>
    </lineage>
</organism>
<dbReference type="Proteomes" id="UP000249248">
    <property type="component" value="Unassembled WGS sequence"/>
</dbReference>
<gene>
    <name evidence="1" type="ORF">DNU06_03000</name>
</gene>
<name>A0A2W1N4S2_9FLAO</name>
<dbReference type="AlphaFoldDB" id="A0A2W1N4S2"/>
<dbReference type="RefSeq" id="WP_111061715.1">
    <property type="nucleotide sequence ID" value="NZ_JBHUCU010000007.1"/>
</dbReference>
<dbReference type="EMBL" id="QKSB01000001">
    <property type="protein sequence ID" value="PZE18814.1"/>
    <property type="molecule type" value="Genomic_DNA"/>
</dbReference>